<dbReference type="EMBL" id="LR031877">
    <property type="protein sequence ID" value="VDD41979.1"/>
    <property type="molecule type" value="Genomic_DNA"/>
</dbReference>
<dbReference type="Pfam" id="PF01582">
    <property type="entry name" value="TIR"/>
    <property type="match status" value="1"/>
</dbReference>
<dbReference type="PANTHER" id="PTHR32009">
    <property type="entry name" value="TMV RESISTANCE PROTEIN N-LIKE"/>
    <property type="match status" value="1"/>
</dbReference>
<dbReference type="GO" id="GO:0007165">
    <property type="term" value="P:signal transduction"/>
    <property type="evidence" value="ECO:0007669"/>
    <property type="project" value="InterPro"/>
</dbReference>
<organism evidence="4">
    <name type="scientific">Brassica oleracea</name>
    <name type="common">Wild cabbage</name>
    <dbReference type="NCBI Taxonomy" id="3712"/>
    <lineage>
        <taxon>Eukaryota</taxon>
        <taxon>Viridiplantae</taxon>
        <taxon>Streptophyta</taxon>
        <taxon>Embryophyta</taxon>
        <taxon>Tracheophyta</taxon>
        <taxon>Spermatophyta</taxon>
        <taxon>Magnoliopsida</taxon>
        <taxon>eudicotyledons</taxon>
        <taxon>Gunneridae</taxon>
        <taxon>Pentapetalae</taxon>
        <taxon>rosids</taxon>
        <taxon>malvids</taxon>
        <taxon>Brassicales</taxon>
        <taxon>Brassicaceae</taxon>
        <taxon>Brassiceae</taxon>
        <taxon>Brassica</taxon>
    </lineage>
</organism>
<dbReference type="SMR" id="A0A3P6FG24"/>
<dbReference type="InterPro" id="IPR035897">
    <property type="entry name" value="Toll_tir_struct_dom_sf"/>
</dbReference>
<dbReference type="Gene3D" id="3.40.50.10140">
    <property type="entry name" value="Toll/interleukin-1 receptor homology (TIR) domain"/>
    <property type="match status" value="1"/>
</dbReference>
<feature type="compositionally biased region" description="Basic residues" evidence="2">
    <location>
        <begin position="202"/>
        <end position="215"/>
    </location>
</feature>
<dbReference type="SMART" id="SM00255">
    <property type="entry name" value="TIR"/>
    <property type="match status" value="1"/>
</dbReference>
<feature type="region of interest" description="Disordered" evidence="2">
    <location>
        <begin position="193"/>
        <end position="215"/>
    </location>
</feature>
<dbReference type="FunFam" id="3.40.50.10140:FF:000007">
    <property type="entry name" value="Disease resistance protein (TIR-NBS-LRR class)"/>
    <property type="match status" value="1"/>
</dbReference>
<gene>
    <name evidence="4" type="ORF">BOLC5T29526H</name>
</gene>
<proteinExistence type="predicted"/>
<dbReference type="AlphaFoldDB" id="A0A3P6FG24"/>
<sequence>MKKSNSKFPSKDTTLSGSLHSHDDNQVFINFRGDELRCSFVSHLVDAFKRQRINFFIDKDEQKGKDRRHLFARIKQSRIALTIFSKRYAESRWCLNELAKIKKRADKRKLQVIPVFFKVKAASVRYQKAEFGRNFWRLAKTSSGEQIKKWKEALESVSDKMGLSLGGKSSEADFIKEIVKEVKRAVEVKEMKDHSFSLPQNNRKHIPSRIKIQPK</sequence>
<reference evidence="4" key="1">
    <citation type="submission" date="2018-11" db="EMBL/GenBank/DDBJ databases">
        <authorList>
            <consortium name="Genoscope - CEA"/>
            <person name="William W."/>
        </authorList>
    </citation>
    <scope>NUCLEOTIDE SEQUENCE</scope>
</reference>
<keyword evidence="1" id="KW-0520">NAD</keyword>
<feature type="domain" description="TIR" evidence="3">
    <location>
        <begin position="23"/>
        <end position="186"/>
    </location>
</feature>
<dbReference type="PROSITE" id="PS50104">
    <property type="entry name" value="TIR"/>
    <property type="match status" value="1"/>
</dbReference>
<dbReference type="SUPFAM" id="SSF52200">
    <property type="entry name" value="Toll/Interleukin receptor TIR domain"/>
    <property type="match status" value="1"/>
</dbReference>
<dbReference type="InterPro" id="IPR000157">
    <property type="entry name" value="TIR_dom"/>
</dbReference>
<name>A0A3P6FG24_BRAOL</name>
<protein>
    <recommendedName>
        <fullName evidence="3">TIR domain-containing protein</fullName>
    </recommendedName>
</protein>
<dbReference type="PANTHER" id="PTHR32009:SF53">
    <property type="entry name" value="TOLL-INTERLEUKIN-RESISTANCE (TIR) DOMAIN FAMILY PROTEIN"/>
    <property type="match status" value="1"/>
</dbReference>
<evidence type="ECO:0000259" key="3">
    <source>
        <dbReference type="PROSITE" id="PS50104"/>
    </source>
</evidence>
<accession>A0A3P6FG24</accession>
<evidence type="ECO:0000313" key="4">
    <source>
        <dbReference type="EMBL" id="VDD41979.1"/>
    </source>
</evidence>
<evidence type="ECO:0000256" key="1">
    <source>
        <dbReference type="ARBA" id="ARBA00023027"/>
    </source>
</evidence>
<evidence type="ECO:0000256" key="2">
    <source>
        <dbReference type="SAM" id="MobiDB-lite"/>
    </source>
</evidence>